<reference evidence="3" key="1">
    <citation type="journal article" date="2018" name="Nat. Microbiol.">
        <title>Leveraging single-cell genomics to expand the fungal tree of life.</title>
        <authorList>
            <person name="Ahrendt S.R."/>
            <person name="Quandt C.A."/>
            <person name="Ciobanu D."/>
            <person name="Clum A."/>
            <person name="Salamov A."/>
            <person name="Andreopoulos B."/>
            <person name="Cheng J.F."/>
            <person name="Woyke T."/>
            <person name="Pelin A."/>
            <person name="Henrissat B."/>
            <person name="Reynolds N.K."/>
            <person name="Benny G.L."/>
            <person name="Smith M.E."/>
            <person name="James T.Y."/>
            <person name="Grigoriev I.V."/>
        </authorList>
    </citation>
    <scope>NUCLEOTIDE SEQUENCE [LARGE SCALE GENOMIC DNA]</scope>
    <source>
        <strain evidence="3">ATCC 52028</strain>
    </source>
</reference>
<dbReference type="EMBL" id="ML010854">
    <property type="protein sequence ID" value="RKO95818.1"/>
    <property type="molecule type" value="Genomic_DNA"/>
</dbReference>
<protein>
    <submittedName>
        <fullName evidence="2">Uncharacterized protein</fullName>
    </submittedName>
</protein>
<feature type="compositionally biased region" description="Low complexity" evidence="1">
    <location>
        <begin position="74"/>
        <end position="96"/>
    </location>
</feature>
<gene>
    <name evidence="2" type="ORF">CAUPRSCDRAFT_12480</name>
</gene>
<feature type="region of interest" description="Disordered" evidence="1">
    <location>
        <begin position="295"/>
        <end position="316"/>
    </location>
</feature>
<organism evidence="2 3">
    <name type="scientific">Caulochytrium protostelioides</name>
    <dbReference type="NCBI Taxonomy" id="1555241"/>
    <lineage>
        <taxon>Eukaryota</taxon>
        <taxon>Fungi</taxon>
        <taxon>Fungi incertae sedis</taxon>
        <taxon>Chytridiomycota</taxon>
        <taxon>Chytridiomycota incertae sedis</taxon>
        <taxon>Chytridiomycetes</taxon>
        <taxon>Caulochytriales</taxon>
        <taxon>Caulochytriaceae</taxon>
        <taxon>Caulochytrium</taxon>
    </lineage>
</organism>
<feature type="compositionally biased region" description="Polar residues" evidence="1">
    <location>
        <begin position="295"/>
        <end position="304"/>
    </location>
</feature>
<feature type="compositionally biased region" description="Basic residues" evidence="1">
    <location>
        <begin position="172"/>
        <end position="183"/>
    </location>
</feature>
<feature type="compositionally biased region" description="Low complexity" evidence="1">
    <location>
        <begin position="223"/>
        <end position="236"/>
    </location>
</feature>
<feature type="region of interest" description="Disordered" evidence="1">
    <location>
        <begin position="266"/>
        <end position="285"/>
    </location>
</feature>
<feature type="region of interest" description="Disordered" evidence="1">
    <location>
        <begin position="167"/>
        <end position="249"/>
    </location>
</feature>
<feature type="compositionally biased region" description="Acidic residues" evidence="1">
    <location>
        <begin position="195"/>
        <end position="204"/>
    </location>
</feature>
<feature type="non-terminal residue" evidence="2">
    <location>
        <position position="342"/>
    </location>
</feature>
<evidence type="ECO:0000313" key="3">
    <source>
        <dbReference type="Proteomes" id="UP000268535"/>
    </source>
</evidence>
<evidence type="ECO:0000313" key="2">
    <source>
        <dbReference type="EMBL" id="RKO95818.1"/>
    </source>
</evidence>
<accession>A0A4P9WUQ6</accession>
<feature type="compositionally biased region" description="Acidic residues" evidence="1">
    <location>
        <begin position="124"/>
        <end position="134"/>
    </location>
</feature>
<dbReference type="AlphaFoldDB" id="A0A4P9WUQ6"/>
<dbReference type="Proteomes" id="UP000268535">
    <property type="component" value="Unassembled WGS sequence"/>
</dbReference>
<proteinExistence type="predicted"/>
<name>A0A4P9WUQ6_9FUNG</name>
<feature type="region of interest" description="Disordered" evidence="1">
    <location>
        <begin position="22"/>
        <end position="134"/>
    </location>
</feature>
<sequence length="342" mass="35237">MDPDALGEVWILGGADYALRSHPRHSRAQRAAQHGVGHPLHLRTTGTDAMGPSDGREALPADAGGIAARGQPYASTPGSTTGSASGGSAQQAFSGHSRGHRRNISIGLTLSPGMDPRDSRYASYDDDDDESDDDEAIRMGAYTCLGHAGVQACGCAYADHEHDPDDLDVHSHLRSPTHSRCPSHNHGFGGSADSNDGDDLGDPDADGREGRAFMFPPTPMPLSRPLSDVSSSSYLPHTQPAHPSRHQSAQGVMPLLTDTPARPLHVSAGAGADAAGGGGAPSAEDAVLLTPNDLSTSSVVTPAQTPGRGGGRHGHSRNVSAVSIGRASVASFAELIRELGLT</sequence>
<evidence type="ECO:0000256" key="1">
    <source>
        <dbReference type="SAM" id="MobiDB-lite"/>
    </source>
</evidence>